<sequence length="82" mass="8938">MTSPALQEAGGSVRLLRTKNHTVPTPALSRSPVWESYPSARMGRLDRSDTTASPKTDVKQRWRCVSEVTGGPIPPVPIFPIP</sequence>
<evidence type="ECO:0000256" key="1">
    <source>
        <dbReference type="SAM" id="MobiDB-lite"/>
    </source>
</evidence>
<protein>
    <submittedName>
        <fullName evidence="2">SFRICE_019576</fullName>
    </submittedName>
</protein>
<organism evidence="2">
    <name type="scientific">Spodoptera frugiperda</name>
    <name type="common">Fall armyworm</name>
    <dbReference type="NCBI Taxonomy" id="7108"/>
    <lineage>
        <taxon>Eukaryota</taxon>
        <taxon>Metazoa</taxon>
        <taxon>Ecdysozoa</taxon>
        <taxon>Arthropoda</taxon>
        <taxon>Hexapoda</taxon>
        <taxon>Insecta</taxon>
        <taxon>Pterygota</taxon>
        <taxon>Neoptera</taxon>
        <taxon>Endopterygota</taxon>
        <taxon>Lepidoptera</taxon>
        <taxon>Glossata</taxon>
        <taxon>Ditrysia</taxon>
        <taxon>Noctuoidea</taxon>
        <taxon>Noctuidae</taxon>
        <taxon>Amphipyrinae</taxon>
        <taxon>Spodoptera</taxon>
    </lineage>
</organism>
<name>A0A2H1VDP4_SPOFR</name>
<reference evidence="2" key="1">
    <citation type="submission" date="2016-07" db="EMBL/GenBank/DDBJ databases">
        <authorList>
            <person name="Bretaudeau A."/>
        </authorList>
    </citation>
    <scope>NUCLEOTIDE SEQUENCE</scope>
    <source>
        <strain evidence="2">Rice</strain>
        <tissue evidence="2">Whole body</tissue>
    </source>
</reference>
<feature type="region of interest" description="Disordered" evidence="1">
    <location>
        <begin position="1"/>
        <end position="30"/>
    </location>
</feature>
<proteinExistence type="predicted"/>
<gene>
    <name evidence="2" type="ORF">SFRICE_019576</name>
</gene>
<evidence type="ECO:0000313" key="2">
    <source>
        <dbReference type="EMBL" id="SOQ38958.1"/>
    </source>
</evidence>
<dbReference type="AlphaFoldDB" id="A0A2H1VDP4"/>
<dbReference type="EMBL" id="ODYU01002000">
    <property type="protein sequence ID" value="SOQ38958.1"/>
    <property type="molecule type" value="Genomic_DNA"/>
</dbReference>
<accession>A0A2H1VDP4</accession>